<reference evidence="1 2" key="1">
    <citation type="journal article" date="2010" name="Stand. Genomic Sci.">
        <title>Complete genome sequence of Vulcanisaeta distributa type strain (IC-017).</title>
        <authorList>
            <person name="Mavromatis K."/>
            <person name="Sikorski J."/>
            <person name="Pabst E."/>
            <person name="Teshima H."/>
            <person name="Lapidus A."/>
            <person name="Lucas S."/>
            <person name="Nolan M."/>
            <person name="Glavina Del Rio T."/>
            <person name="Cheng J.F."/>
            <person name="Bruce D."/>
            <person name="Goodwin L."/>
            <person name="Pitluck S."/>
            <person name="Liolios K."/>
            <person name="Ivanova N."/>
            <person name="Mikhailova N."/>
            <person name="Pati A."/>
            <person name="Chen A."/>
            <person name="Palaniappan K."/>
            <person name="Land M."/>
            <person name="Hauser L."/>
            <person name="Chang Y.J."/>
            <person name="Jeffries C.D."/>
            <person name="Rohde M."/>
            <person name="Spring S."/>
            <person name="Goker M."/>
            <person name="Wirth R."/>
            <person name="Woyke T."/>
            <person name="Bristow J."/>
            <person name="Eisen J.A."/>
            <person name="Markowitz V."/>
            <person name="Hugenholtz P."/>
            <person name="Klenk H.P."/>
            <person name="Kyrpides N.C."/>
        </authorList>
    </citation>
    <scope>NUCLEOTIDE SEQUENCE [LARGE SCALE GENOMIC DNA]</scope>
    <source>
        <strain evidence="2">DSM 14429 / JCM 11212 / NBRC 100878 / IC-017</strain>
    </source>
</reference>
<dbReference type="KEGG" id="vdi:Vdis_1683"/>
<evidence type="ECO:0000313" key="1">
    <source>
        <dbReference type="EMBL" id="ADN51057.1"/>
    </source>
</evidence>
<dbReference type="OrthoDB" id="26233at2157"/>
<dbReference type="GeneID" id="9752624"/>
<dbReference type="RefSeq" id="WP_013336782.1">
    <property type="nucleotide sequence ID" value="NC_014537.1"/>
</dbReference>
<name>E1QU63_VULDI</name>
<organism evidence="1 2">
    <name type="scientific">Vulcanisaeta distributa (strain DSM 14429 / JCM 11212 / NBRC 100878 / IC-017)</name>
    <dbReference type="NCBI Taxonomy" id="572478"/>
    <lineage>
        <taxon>Archaea</taxon>
        <taxon>Thermoproteota</taxon>
        <taxon>Thermoprotei</taxon>
        <taxon>Thermoproteales</taxon>
        <taxon>Thermoproteaceae</taxon>
        <taxon>Vulcanisaeta</taxon>
    </lineage>
</organism>
<evidence type="ECO:0000313" key="2">
    <source>
        <dbReference type="Proteomes" id="UP000006681"/>
    </source>
</evidence>
<reference evidence="2" key="2">
    <citation type="journal article" date="2010" name="Stand. Genomic Sci.">
        <title>Complete genome sequence of Vulcanisaeta distributa type strain (IC-017T).</title>
        <authorList>
            <person name="Mavromatis K."/>
            <person name="Sikorski J."/>
            <person name="Pabst E."/>
            <person name="Teshima H."/>
            <person name="Lapidus A."/>
            <person name="Lucas S."/>
            <person name="Nolan M."/>
            <person name="Glavina Del Rio T."/>
            <person name="Cheng J."/>
            <person name="Bruce D."/>
            <person name="Goodwin L."/>
            <person name="Pitluck S."/>
            <person name="Liolios K."/>
            <person name="Ivanova N."/>
            <person name="Mikhailova N."/>
            <person name="Pati A."/>
            <person name="Chen A."/>
            <person name="Palaniappan K."/>
            <person name="Land M."/>
            <person name="Hauser L."/>
            <person name="Chang Y."/>
            <person name="Jeffries C."/>
            <person name="Rohde M."/>
            <person name="Spring S."/>
            <person name="Goker M."/>
            <person name="Wirth R."/>
            <person name="Woyke T."/>
            <person name="Bristow J."/>
            <person name="Eisen J."/>
            <person name="Markowitz V."/>
            <person name="Hugenholtz P."/>
            <person name="Klenk H."/>
            <person name="Kyrpides N."/>
        </authorList>
    </citation>
    <scope>NUCLEOTIDE SEQUENCE [LARGE SCALE GENOMIC DNA]</scope>
    <source>
        <strain evidence="2">DSM 14429 / JCM 11212 / NBRC 100878 / IC-017</strain>
    </source>
</reference>
<gene>
    <name evidence="1" type="ordered locus">Vdis_1683</name>
</gene>
<dbReference type="STRING" id="572478.Vdis_1683"/>
<dbReference type="Proteomes" id="UP000006681">
    <property type="component" value="Chromosome"/>
</dbReference>
<accession>E1QU63</accession>
<dbReference type="eggNOG" id="arCOG13876">
    <property type="taxonomic scope" value="Archaea"/>
</dbReference>
<dbReference type="AlphaFoldDB" id="E1QU63"/>
<dbReference type="HOGENOM" id="CLU_1615399_0_0_2"/>
<sequence length="164" mass="18749">MGKSRFVVAFGDFIIDAPIGRRQAGALLSLLRVLYVDYLGAYRNYRGVVLNIGRFARRLAVRIVREFGIECREGTMFRDPCLVIYDVGLDIPPMVFRVGGDASFEDILREVLRRGFIDVVGDLHVEVTYVYRDGGRLRVGSDYFRVVVNGPDDIYIEYRDPDEE</sequence>
<protein>
    <submittedName>
        <fullName evidence="1">Uncharacterized protein</fullName>
    </submittedName>
</protein>
<proteinExistence type="predicted"/>
<dbReference type="EMBL" id="CP002100">
    <property type="protein sequence ID" value="ADN51057.1"/>
    <property type="molecule type" value="Genomic_DNA"/>
</dbReference>
<keyword evidence="2" id="KW-1185">Reference proteome</keyword>